<reference evidence="2" key="2">
    <citation type="submission" date="2023-05" db="EMBL/GenBank/DDBJ databases">
        <authorList>
            <consortium name="Lawrence Berkeley National Laboratory"/>
            <person name="Steindorff A."/>
            <person name="Hensen N."/>
            <person name="Bonometti L."/>
            <person name="Westerberg I."/>
            <person name="Brannstrom I.O."/>
            <person name="Guillou S."/>
            <person name="Cros-Aarteil S."/>
            <person name="Calhoun S."/>
            <person name="Haridas S."/>
            <person name="Kuo A."/>
            <person name="Mondo S."/>
            <person name="Pangilinan J."/>
            <person name="Riley R."/>
            <person name="Labutti K."/>
            <person name="Andreopoulos B."/>
            <person name="Lipzen A."/>
            <person name="Chen C."/>
            <person name="Yanf M."/>
            <person name="Daum C."/>
            <person name="Ng V."/>
            <person name="Clum A."/>
            <person name="Ohm R."/>
            <person name="Martin F."/>
            <person name="Silar P."/>
            <person name="Natvig D."/>
            <person name="Lalanne C."/>
            <person name="Gautier V."/>
            <person name="Ament-Velasquez S.L."/>
            <person name="Kruys A."/>
            <person name="Hutchinson M.I."/>
            <person name="Powell A.J."/>
            <person name="Barry K."/>
            <person name="Miller A.N."/>
            <person name="Grigoriev I.V."/>
            <person name="Debuchy R."/>
            <person name="Gladieux P."/>
            <person name="Thoren M.H."/>
            <person name="Johannesson H."/>
        </authorList>
    </citation>
    <scope>NUCLEOTIDE SEQUENCE</scope>
    <source>
        <strain evidence="2">PSN293</strain>
    </source>
</reference>
<proteinExistence type="predicted"/>
<keyword evidence="3" id="KW-1185">Reference proteome</keyword>
<sequence>MKPLPAVPSAMNRKPLPALPPTMNGNMPSGNRRRNSPRRVSFSTMPEDDSRPRFRNPKDQTYPRGCLNRSSTTLPNPPPHQLPSRAKANHASSPENQPVQRAKVHHAPGEKCVNLACSTCKAKIADWISDTSERIALDEGMPPETLSISAFQRVFYEDEDTACDFKNQTAAEAINQLTGGNECDANNATQDGVITQIIRIIALSLCQKVEDPYEVHARKRAERRMKRVLSGRDLDEDNKKRRRRKRSADSVDISVKTFFVTTIQDLAGRLGRPGGDGPRPEIQNRIKSAICSNDMFPDDTASSPWRYCKKIPTTPLYQRRYPISDHAPSPTVRLRNHTTTAPRPPRKLFTLVGQIIGKEDKKDEDKATEDPTKDVTRKGEEDQDKKKETEKKETEKKETEKKETEKKETVDKKGTSCPRDNLYIIYPSPS</sequence>
<evidence type="ECO:0000256" key="1">
    <source>
        <dbReference type="SAM" id="MobiDB-lite"/>
    </source>
</evidence>
<reference evidence="2" key="1">
    <citation type="journal article" date="2023" name="Mol. Phylogenet. Evol.">
        <title>Genome-scale phylogeny and comparative genomics of the fungal order Sordariales.</title>
        <authorList>
            <person name="Hensen N."/>
            <person name="Bonometti L."/>
            <person name="Westerberg I."/>
            <person name="Brannstrom I.O."/>
            <person name="Guillou S."/>
            <person name="Cros-Aarteil S."/>
            <person name="Calhoun S."/>
            <person name="Haridas S."/>
            <person name="Kuo A."/>
            <person name="Mondo S."/>
            <person name="Pangilinan J."/>
            <person name="Riley R."/>
            <person name="LaButti K."/>
            <person name="Andreopoulos B."/>
            <person name="Lipzen A."/>
            <person name="Chen C."/>
            <person name="Yan M."/>
            <person name="Daum C."/>
            <person name="Ng V."/>
            <person name="Clum A."/>
            <person name="Steindorff A."/>
            <person name="Ohm R.A."/>
            <person name="Martin F."/>
            <person name="Silar P."/>
            <person name="Natvig D.O."/>
            <person name="Lalanne C."/>
            <person name="Gautier V."/>
            <person name="Ament-Velasquez S.L."/>
            <person name="Kruys A."/>
            <person name="Hutchinson M.I."/>
            <person name="Powell A.J."/>
            <person name="Barry K."/>
            <person name="Miller A.N."/>
            <person name="Grigoriev I.V."/>
            <person name="Debuchy R."/>
            <person name="Gladieux P."/>
            <person name="Hiltunen Thoren M."/>
            <person name="Johannesson H."/>
        </authorList>
    </citation>
    <scope>NUCLEOTIDE SEQUENCE</scope>
    <source>
        <strain evidence="2">PSN293</strain>
    </source>
</reference>
<comment type="caution">
    <text evidence="2">The sequence shown here is derived from an EMBL/GenBank/DDBJ whole genome shotgun (WGS) entry which is preliminary data.</text>
</comment>
<evidence type="ECO:0000313" key="2">
    <source>
        <dbReference type="EMBL" id="KAK4212558.1"/>
    </source>
</evidence>
<protein>
    <submittedName>
        <fullName evidence="2">Uncharacterized protein</fullName>
    </submittedName>
</protein>
<feature type="compositionally biased region" description="Polar residues" evidence="1">
    <location>
        <begin position="90"/>
        <end position="99"/>
    </location>
</feature>
<feature type="region of interest" description="Disordered" evidence="1">
    <location>
        <begin position="359"/>
        <end position="430"/>
    </location>
</feature>
<dbReference type="AlphaFoldDB" id="A0AAN7B6D6"/>
<feature type="compositionally biased region" description="Basic and acidic residues" evidence="1">
    <location>
        <begin position="48"/>
        <end position="58"/>
    </location>
</feature>
<gene>
    <name evidence="2" type="ORF">QBC37DRAFT_401440</name>
</gene>
<evidence type="ECO:0000313" key="3">
    <source>
        <dbReference type="Proteomes" id="UP001301769"/>
    </source>
</evidence>
<dbReference type="EMBL" id="MU858125">
    <property type="protein sequence ID" value="KAK4212558.1"/>
    <property type="molecule type" value="Genomic_DNA"/>
</dbReference>
<feature type="region of interest" description="Disordered" evidence="1">
    <location>
        <begin position="1"/>
        <end position="105"/>
    </location>
</feature>
<organism evidence="2 3">
    <name type="scientific">Rhypophila decipiens</name>
    <dbReference type="NCBI Taxonomy" id="261697"/>
    <lineage>
        <taxon>Eukaryota</taxon>
        <taxon>Fungi</taxon>
        <taxon>Dikarya</taxon>
        <taxon>Ascomycota</taxon>
        <taxon>Pezizomycotina</taxon>
        <taxon>Sordariomycetes</taxon>
        <taxon>Sordariomycetidae</taxon>
        <taxon>Sordariales</taxon>
        <taxon>Naviculisporaceae</taxon>
        <taxon>Rhypophila</taxon>
    </lineage>
</organism>
<feature type="compositionally biased region" description="Basic and acidic residues" evidence="1">
    <location>
        <begin position="359"/>
        <end position="414"/>
    </location>
</feature>
<feature type="region of interest" description="Disordered" evidence="1">
    <location>
        <begin position="320"/>
        <end position="347"/>
    </location>
</feature>
<dbReference type="Proteomes" id="UP001301769">
    <property type="component" value="Unassembled WGS sequence"/>
</dbReference>
<accession>A0AAN7B6D6</accession>
<name>A0AAN7B6D6_9PEZI</name>